<dbReference type="RefSeq" id="WP_309489971.1">
    <property type="nucleotide sequence ID" value="NZ_JAENIG010000006.1"/>
</dbReference>
<reference evidence="2" key="1">
    <citation type="submission" date="2021-01" db="EMBL/GenBank/DDBJ databases">
        <title>Modified the classification status of verrucomicrobia.</title>
        <authorList>
            <person name="Feng X."/>
        </authorList>
    </citation>
    <scope>NUCLEOTIDE SEQUENCE</scope>
    <source>
        <strain evidence="2">5K15</strain>
    </source>
</reference>
<keyword evidence="3" id="KW-1185">Reference proteome</keyword>
<accession>A0AAE2V9L8</accession>
<protein>
    <submittedName>
        <fullName evidence="2">Cupin domain-containing protein</fullName>
    </submittedName>
</protein>
<dbReference type="EMBL" id="JAENIG010000006">
    <property type="protein sequence ID" value="MBK1855358.1"/>
    <property type="molecule type" value="Genomic_DNA"/>
</dbReference>
<evidence type="ECO:0000313" key="3">
    <source>
        <dbReference type="Proteomes" id="UP000634206"/>
    </source>
</evidence>
<feature type="domain" description="Cupin type-2" evidence="1">
    <location>
        <begin position="40"/>
        <end position="103"/>
    </location>
</feature>
<proteinExistence type="predicted"/>
<evidence type="ECO:0000259" key="1">
    <source>
        <dbReference type="Pfam" id="PF07883"/>
    </source>
</evidence>
<name>A0AAE2V9L8_9BACT</name>
<dbReference type="Proteomes" id="UP000634206">
    <property type="component" value="Unassembled WGS sequence"/>
</dbReference>
<comment type="caution">
    <text evidence="2">The sequence shown here is derived from an EMBL/GenBank/DDBJ whole genome shotgun (WGS) entry which is preliminary data.</text>
</comment>
<dbReference type="InterPro" id="IPR011051">
    <property type="entry name" value="RmlC_Cupin_sf"/>
</dbReference>
<dbReference type="InterPro" id="IPR052044">
    <property type="entry name" value="PKS_Associated_Protein"/>
</dbReference>
<dbReference type="InterPro" id="IPR013096">
    <property type="entry name" value="Cupin_2"/>
</dbReference>
<dbReference type="AlphaFoldDB" id="A0AAE2V9L8"/>
<evidence type="ECO:0000313" key="2">
    <source>
        <dbReference type="EMBL" id="MBK1855358.1"/>
    </source>
</evidence>
<dbReference type="InterPro" id="IPR014710">
    <property type="entry name" value="RmlC-like_jellyroll"/>
</dbReference>
<dbReference type="Pfam" id="PF07883">
    <property type="entry name" value="Cupin_2"/>
    <property type="match status" value="1"/>
</dbReference>
<sequence length="117" mass="12830">MTINQLADQNPFTTADGSTIRSILDATNAPVQNQSLAEASLPAGGQTDRHYHKLSEEIYFMLDGEASMEIDGEVKTVGPNDAILIPPNAWHQITATSDIRFLCCCAPVYAHEDTYFK</sequence>
<dbReference type="SUPFAM" id="SSF51182">
    <property type="entry name" value="RmlC-like cupins"/>
    <property type="match status" value="1"/>
</dbReference>
<dbReference type="PANTHER" id="PTHR36114">
    <property type="entry name" value="16.7 KDA PROTEIN IN WHIE LOCUS"/>
    <property type="match status" value="1"/>
</dbReference>
<gene>
    <name evidence="2" type="ORF">JIN83_10335</name>
</gene>
<dbReference type="Gene3D" id="2.60.120.10">
    <property type="entry name" value="Jelly Rolls"/>
    <property type="match status" value="1"/>
</dbReference>
<dbReference type="PANTHER" id="PTHR36114:SF4">
    <property type="entry name" value="CUPIN 2 CONSERVED BARREL DOMAIN-CONTAINING PROTEIN"/>
    <property type="match status" value="1"/>
</dbReference>
<dbReference type="CDD" id="cd02214">
    <property type="entry name" value="cupin_MJ1618"/>
    <property type="match status" value="1"/>
</dbReference>
<organism evidence="2 3">
    <name type="scientific">Oceaniferula flava</name>
    <dbReference type="NCBI Taxonomy" id="2800421"/>
    <lineage>
        <taxon>Bacteria</taxon>
        <taxon>Pseudomonadati</taxon>
        <taxon>Verrucomicrobiota</taxon>
        <taxon>Verrucomicrobiia</taxon>
        <taxon>Verrucomicrobiales</taxon>
        <taxon>Verrucomicrobiaceae</taxon>
        <taxon>Oceaniferula</taxon>
    </lineage>
</organism>